<evidence type="ECO:0000313" key="5">
    <source>
        <dbReference type="Proteomes" id="UP001419910"/>
    </source>
</evidence>
<keyword evidence="1" id="KW-0560">Oxidoreductase</keyword>
<proteinExistence type="predicted"/>
<dbReference type="PANTHER" id="PTHR48084">
    <property type="entry name" value="2-OXOGLUTARATE OXIDOREDUCTASE SUBUNIT KORB-RELATED"/>
    <property type="match status" value="1"/>
</dbReference>
<comment type="caution">
    <text evidence="4">The sequence shown here is derived from an EMBL/GenBank/DDBJ whole genome shotgun (WGS) entry which is preliminary data.</text>
</comment>
<evidence type="ECO:0000259" key="2">
    <source>
        <dbReference type="Pfam" id="PF01558"/>
    </source>
</evidence>
<evidence type="ECO:0000313" key="4">
    <source>
        <dbReference type="EMBL" id="MEN2792237.1"/>
    </source>
</evidence>
<reference evidence="4 5" key="1">
    <citation type="submission" date="2024-05" db="EMBL/GenBank/DDBJ databases">
        <authorList>
            <person name="Liu Q."/>
            <person name="Xin Y.-H."/>
        </authorList>
    </citation>
    <scope>NUCLEOTIDE SEQUENCE [LARGE SCALE GENOMIC DNA]</scope>
    <source>
        <strain evidence="4 5">CGMCC 1.10181</strain>
    </source>
</reference>
<protein>
    <submittedName>
        <fullName evidence="4">Indolepyruvate ferredoxin oxidoreductase family protein</fullName>
    </submittedName>
</protein>
<dbReference type="InterPro" id="IPR002880">
    <property type="entry name" value="Pyrv_Fd/Flavodoxin_OxRdtase_N"/>
</dbReference>
<dbReference type="InterPro" id="IPR046667">
    <property type="entry name" value="DUF6537"/>
</dbReference>
<organism evidence="4 5">
    <name type="scientific">Sphingomonas oligophenolica</name>
    <dbReference type="NCBI Taxonomy" id="301154"/>
    <lineage>
        <taxon>Bacteria</taxon>
        <taxon>Pseudomonadati</taxon>
        <taxon>Pseudomonadota</taxon>
        <taxon>Alphaproteobacteria</taxon>
        <taxon>Sphingomonadales</taxon>
        <taxon>Sphingomonadaceae</taxon>
        <taxon>Sphingomonas</taxon>
    </lineage>
</organism>
<dbReference type="Gene3D" id="3.40.920.10">
    <property type="entry name" value="Pyruvate-ferredoxin oxidoreductase, PFOR, domain III"/>
    <property type="match status" value="1"/>
</dbReference>
<feature type="domain" description="DUF6537" evidence="3">
    <location>
        <begin position="937"/>
        <end position="1139"/>
    </location>
</feature>
<dbReference type="Gene3D" id="3.40.50.970">
    <property type="match status" value="1"/>
</dbReference>
<dbReference type="SUPFAM" id="SSF53323">
    <property type="entry name" value="Pyruvate-ferredoxin oxidoreductase, PFOR, domain III"/>
    <property type="match status" value="1"/>
</dbReference>
<dbReference type="Pfam" id="PF20169">
    <property type="entry name" value="DUF6537"/>
    <property type="match status" value="1"/>
</dbReference>
<dbReference type="PANTHER" id="PTHR48084:SF3">
    <property type="entry name" value="SUBUNIT OF PYRUVATE:FLAVODOXIN OXIDOREDUCTASE"/>
    <property type="match status" value="1"/>
</dbReference>
<dbReference type="NCBIfam" id="NF009588">
    <property type="entry name" value="PRK13029.1"/>
    <property type="match status" value="1"/>
</dbReference>
<dbReference type="EMBL" id="JBDIME010000025">
    <property type="protein sequence ID" value="MEN2792237.1"/>
    <property type="molecule type" value="Genomic_DNA"/>
</dbReference>
<feature type="domain" description="Pyruvate/ketoisovalerate oxidoreductase catalytic" evidence="2">
    <location>
        <begin position="725"/>
        <end position="911"/>
    </location>
</feature>
<dbReference type="Pfam" id="PF01558">
    <property type="entry name" value="POR"/>
    <property type="match status" value="1"/>
</dbReference>
<evidence type="ECO:0000256" key="1">
    <source>
        <dbReference type="ARBA" id="ARBA00023002"/>
    </source>
</evidence>
<dbReference type="InterPro" id="IPR029061">
    <property type="entry name" value="THDP-binding"/>
</dbReference>
<sequence length="1167" mass="125126">MTKTIVSLNDKYTQEEGQVMLTSLQGVVRLLLDQARRDRAAGLATGGYVSGYRGSPITTLDAQLWAAEKLLREQDIRFEPGLNEELAATSLRGTQQLDWYGKPRVDGVFSLWYAKGIGVDRACEALKLANMEGTSQHGGVLVVAGDDHAAKSSASAHQSEHTLLAGFLPVLYPATTDEILLYGQLGWAMSRHAGLYAGLKTITDTLDLTSSVMLPGIDFPIHHPAPEPGVNLHIRAGMSALMMEALTVEHRLPAAQAFVRANAIDRVTQDSPRRELTIVTAGKAWLDTCQALIDLGLDSARRQALGIRVVKLGLVWPIEPEFAREACGRSREILVVEEKRPLIEEQLASLLYRLPADRRPALAGKRAPGGEPLLPSIGVLDAGLVRRALVSRLEALGLADAALLARAAHLQALDRARDGLLPTATRPAYFCSGCPHNISTVVPEGSAAMGATGCHGLAAFMPERRTTATVGMGSEGMPWVAAQSFVDTQHMFQNLGDGTYTHSGLLSIRASVAAKSNVTFKILYNDAVAMTGGQPAEGALTPEQIIKVLDVEGVRPVVLVSEDPSRFHAADLPPGTRIEHRDALDDVQRDLRALKGTSAILYEQTCANEKRRRRKRGDYPDPDRRLFINAAVCEGCGDCSTQSNCLSLEPVETEFGRKRAVNQSSCNKDLSCIKGFCPSFVTVIGGKPAKRAFDMGILAERLRALPEPSIAASATGHATLVTGIGGTGVLTIGAVLAMAAHLEGRAAKVLDMTGMAQKGGAVTSHIRIADHIAAIPSARLGVGQTDLVIACDLIVATAPDILGTVHDHTRLVANEDVAPTGEFQTNQAIDLSAFRFLSALGNRIPAGRTDCVHAGALATRLLGDAIFTNVMMIGFAAQKGLLPVSVGSIEAALRLNGVAVQANLDALNLGRLTARDPDFVSELAGPKLEGDAPPETLDAMIESRVRLLTAYQDATYAGDYRAFIEALRETIEKRGIGDTAPFLNAVAQQLARLMAYKDEYEVARLFTAPAFRAAIGAAFDGAPSLRFNLAPPLFAWRKDRKTGHPKKIAFGPWLLPFFRMMAKAKRLRGGVFDIFGYTAERRMERALIGEYRRLATRLAGKIDERNIALATEIAGSAALVRGYGPIKQQGVAAWRARLAELMPRFDGPDASAKGESARAFVSGGQAI</sequence>
<gene>
    <name evidence="4" type="ORF">ABC974_21580</name>
</gene>
<dbReference type="InterPro" id="IPR051457">
    <property type="entry name" value="2-oxoacid:Fd_oxidoreductase"/>
</dbReference>
<dbReference type="RefSeq" id="WP_343888395.1">
    <property type="nucleotide sequence ID" value="NZ_BAAAEH010000009.1"/>
</dbReference>
<accession>A0ABU9Y8V0</accession>
<dbReference type="CDD" id="cd07034">
    <property type="entry name" value="TPP_PYR_PFOR_IOR-alpha_like"/>
    <property type="match status" value="1"/>
</dbReference>
<dbReference type="Proteomes" id="UP001419910">
    <property type="component" value="Unassembled WGS sequence"/>
</dbReference>
<dbReference type="InterPro" id="IPR002869">
    <property type="entry name" value="Pyrv_flavodox_OxRed_cen"/>
</dbReference>
<name>A0ABU9Y8V0_9SPHN</name>
<dbReference type="SUPFAM" id="SSF52518">
    <property type="entry name" value="Thiamin diphosphate-binding fold (THDP-binding)"/>
    <property type="match status" value="2"/>
</dbReference>
<keyword evidence="5" id="KW-1185">Reference proteome</keyword>
<dbReference type="InterPro" id="IPR019752">
    <property type="entry name" value="Pyrv/ketoisovalerate_OxRed_cat"/>
</dbReference>
<dbReference type="NCBIfam" id="NF009589">
    <property type="entry name" value="PRK13030.1"/>
    <property type="match status" value="1"/>
</dbReference>
<evidence type="ECO:0000259" key="3">
    <source>
        <dbReference type="Pfam" id="PF20169"/>
    </source>
</evidence>